<dbReference type="EMBL" id="QUSW01000006">
    <property type="protein sequence ID" value="RQP22910.1"/>
    <property type="molecule type" value="Genomic_DNA"/>
</dbReference>
<dbReference type="InterPro" id="IPR018720">
    <property type="entry name" value="DUF2249"/>
</dbReference>
<comment type="caution">
    <text evidence="2">The sequence shown here is derived from an EMBL/GenBank/DDBJ whole genome shotgun (WGS) entry which is preliminary data.</text>
</comment>
<accession>A0A3N7HLD2</accession>
<evidence type="ECO:0000313" key="3">
    <source>
        <dbReference type="Proteomes" id="UP000267464"/>
    </source>
</evidence>
<evidence type="ECO:0000313" key="2">
    <source>
        <dbReference type="EMBL" id="RQP22910.1"/>
    </source>
</evidence>
<feature type="domain" description="DUF2249" evidence="1">
    <location>
        <begin position="8"/>
        <end position="77"/>
    </location>
</feature>
<protein>
    <submittedName>
        <fullName evidence="2">DUF2249 domain-containing protein</fullName>
    </submittedName>
</protein>
<organism evidence="2 3">
    <name type="scientific">Piscinibacter terrae</name>
    <dbReference type="NCBI Taxonomy" id="2496871"/>
    <lineage>
        <taxon>Bacteria</taxon>
        <taxon>Pseudomonadati</taxon>
        <taxon>Pseudomonadota</taxon>
        <taxon>Betaproteobacteria</taxon>
        <taxon>Burkholderiales</taxon>
        <taxon>Sphaerotilaceae</taxon>
        <taxon>Piscinibacter</taxon>
    </lineage>
</organism>
<dbReference type="Proteomes" id="UP000267464">
    <property type="component" value="Unassembled WGS sequence"/>
</dbReference>
<proteinExistence type="predicted"/>
<evidence type="ECO:0000259" key="1">
    <source>
        <dbReference type="Pfam" id="PF10006"/>
    </source>
</evidence>
<keyword evidence="3" id="KW-1185">Reference proteome</keyword>
<dbReference type="AlphaFoldDB" id="A0A3N7HLD2"/>
<gene>
    <name evidence="2" type="ORF">DZC73_20520</name>
</gene>
<dbReference type="OrthoDB" id="8451629at2"/>
<sequence>MAHTPSATVDVRSIAPRERHPTIFSTFRKLGVGQSMELVNDHDPRPLYFQFQAEMPGGFGWDYLEAGPHTWRVSIRKLSASSQDAHSHGHCCGGGSCSGA</sequence>
<name>A0A3N7HLD2_9BURK</name>
<dbReference type="RefSeq" id="WP_124542259.1">
    <property type="nucleotide sequence ID" value="NZ_QUSW01000006.1"/>
</dbReference>
<reference evidence="2 3" key="2">
    <citation type="submission" date="2018-12" db="EMBL/GenBank/DDBJ databases">
        <title>Rhizobacter gummiphilus sp. nov., a rubber-degrading bacterium isolated from the soil of a botanical garden in Japan.</title>
        <authorList>
            <person name="Shunsuke S.S."/>
        </authorList>
    </citation>
    <scope>NUCLEOTIDE SEQUENCE [LARGE SCALE GENOMIC DNA]</scope>
    <source>
        <strain evidence="2 3">S-16</strain>
    </source>
</reference>
<dbReference type="Pfam" id="PF10006">
    <property type="entry name" value="DUF2249"/>
    <property type="match status" value="1"/>
</dbReference>
<reference evidence="2 3" key="1">
    <citation type="submission" date="2018-08" db="EMBL/GenBank/DDBJ databases">
        <authorList>
            <person name="Khan S.A."/>
            <person name="Jeon C.O."/>
            <person name="Chun B.H."/>
            <person name="Jeong S.E."/>
        </authorList>
    </citation>
    <scope>NUCLEOTIDE SEQUENCE [LARGE SCALE GENOMIC DNA]</scope>
    <source>
        <strain evidence="2 3">S-16</strain>
    </source>
</reference>